<evidence type="ECO:0000313" key="2">
    <source>
        <dbReference type="EMBL" id="GJT50437.1"/>
    </source>
</evidence>
<evidence type="ECO:0000313" key="3">
    <source>
        <dbReference type="Proteomes" id="UP001151760"/>
    </source>
</evidence>
<proteinExistence type="predicted"/>
<feature type="region of interest" description="Disordered" evidence="1">
    <location>
        <begin position="222"/>
        <end position="260"/>
    </location>
</feature>
<name>A0ABQ5EI44_9ASTR</name>
<feature type="compositionally biased region" description="Polar residues" evidence="1">
    <location>
        <begin position="222"/>
        <end position="256"/>
    </location>
</feature>
<evidence type="ECO:0000256" key="1">
    <source>
        <dbReference type="SAM" id="MobiDB-lite"/>
    </source>
</evidence>
<dbReference type="EMBL" id="BQNB010016320">
    <property type="protein sequence ID" value="GJT50437.1"/>
    <property type="molecule type" value="Genomic_DNA"/>
</dbReference>
<organism evidence="2 3">
    <name type="scientific">Tanacetum coccineum</name>
    <dbReference type="NCBI Taxonomy" id="301880"/>
    <lineage>
        <taxon>Eukaryota</taxon>
        <taxon>Viridiplantae</taxon>
        <taxon>Streptophyta</taxon>
        <taxon>Embryophyta</taxon>
        <taxon>Tracheophyta</taxon>
        <taxon>Spermatophyta</taxon>
        <taxon>Magnoliopsida</taxon>
        <taxon>eudicotyledons</taxon>
        <taxon>Gunneridae</taxon>
        <taxon>Pentapetalae</taxon>
        <taxon>asterids</taxon>
        <taxon>campanulids</taxon>
        <taxon>Asterales</taxon>
        <taxon>Asteraceae</taxon>
        <taxon>Asteroideae</taxon>
        <taxon>Anthemideae</taxon>
        <taxon>Anthemidinae</taxon>
        <taxon>Tanacetum</taxon>
    </lineage>
</organism>
<dbReference type="Proteomes" id="UP001151760">
    <property type="component" value="Unassembled WGS sequence"/>
</dbReference>
<protein>
    <submittedName>
        <fullName evidence="2">Uncharacterized protein</fullName>
    </submittedName>
</protein>
<sequence>MAKLFAYDSDILLEVPNLDTYQANNNVIDQSMQEIQYSKQPDFINESDIDTISDSNVISYDQYLKETKNEVVQDTTSSAQQYAMIMFVIEETSNQIAKWMYKLDLEPLSIKLRKNREAYVDYLKQTKEHADTLRDIVEQARAQQPFDSALDFSCKFITRIQEFLVYVNATFPSFINKNEKLVAIPPMNKSKKVRFAEPSESASNTLKQADLQNFKITNKPLSTSTRVKSSTNASRSKPSGNTKKNRISRTSSSIQKNKVEEHLRSFKSSLNKKNHVSECNASTNHVVFDVNSKLVCSTCNECLLNACHDMCVVDYLNNVNDHARSSSSKRNKKKD</sequence>
<gene>
    <name evidence="2" type="ORF">Tco_0976594</name>
</gene>
<accession>A0ABQ5EI44</accession>
<keyword evidence="3" id="KW-1185">Reference proteome</keyword>
<reference evidence="2" key="2">
    <citation type="submission" date="2022-01" db="EMBL/GenBank/DDBJ databases">
        <authorList>
            <person name="Yamashiro T."/>
            <person name="Shiraishi A."/>
            <person name="Satake H."/>
            <person name="Nakayama K."/>
        </authorList>
    </citation>
    <scope>NUCLEOTIDE SEQUENCE</scope>
</reference>
<reference evidence="2" key="1">
    <citation type="journal article" date="2022" name="Int. J. Mol. Sci.">
        <title>Draft Genome of Tanacetum Coccineum: Genomic Comparison of Closely Related Tanacetum-Family Plants.</title>
        <authorList>
            <person name="Yamashiro T."/>
            <person name="Shiraishi A."/>
            <person name="Nakayama K."/>
            <person name="Satake H."/>
        </authorList>
    </citation>
    <scope>NUCLEOTIDE SEQUENCE</scope>
</reference>
<comment type="caution">
    <text evidence="2">The sequence shown here is derived from an EMBL/GenBank/DDBJ whole genome shotgun (WGS) entry which is preliminary data.</text>
</comment>